<feature type="compositionally biased region" description="Basic residues" evidence="1">
    <location>
        <begin position="89"/>
        <end position="100"/>
    </location>
</feature>
<evidence type="ECO:0000256" key="1">
    <source>
        <dbReference type="SAM" id="MobiDB-lite"/>
    </source>
</evidence>
<feature type="region of interest" description="Disordered" evidence="1">
    <location>
        <begin position="64"/>
        <end position="110"/>
    </location>
</feature>
<gene>
    <name evidence="2" type="ORF">C2E20_8568</name>
</gene>
<comment type="caution">
    <text evidence="2">The sequence shown here is derived from an EMBL/GenBank/DDBJ whole genome shotgun (WGS) entry which is preliminary data.</text>
</comment>
<accession>A0A2P6V123</accession>
<sequence length="110" mass="11427">MQAALTQTKVVVAAPKAVARRPAQRVACSAVPQKEESQSRRAALGLFGAAVLSLTAAAAEATVTSAKNSSTATMEGYNMEGTKKQGISAKRRKNLLKKLRSNAEKAAAGQ</sequence>
<reference evidence="2 3" key="1">
    <citation type="journal article" date="2018" name="Plant J.">
        <title>Genome sequences of Chlorella sorokiniana UTEX 1602 and Micractinium conductrix SAG 241.80: implications to maltose excretion by a green alga.</title>
        <authorList>
            <person name="Arriola M.B."/>
            <person name="Velmurugan N."/>
            <person name="Zhang Y."/>
            <person name="Plunkett M.H."/>
            <person name="Hondzo H."/>
            <person name="Barney B.M."/>
        </authorList>
    </citation>
    <scope>NUCLEOTIDE SEQUENCE [LARGE SCALE GENOMIC DNA]</scope>
    <source>
        <strain evidence="2 3">SAG 241.80</strain>
    </source>
</reference>
<dbReference type="AlphaFoldDB" id="A0A2P6V123"/>
<protein>
    <submittedName>
        <fullName evidence="2">Lumenal polypeptide</fullName>
    </submittedName>
</protein>
<proteinExistence type="predicted"/>
<organism evidence="2 3">
    <name type="scientific">Micractinium conductrix</name>
    <dbReference type="NCBI Taxonomy" id="554055"/>
    <lineage>
        <taxon>Eukaryota</taxon>
        <taxon>Viridiplantae</taxon>
        <taxon>Chlorophyta</taxon>
        <taxon>core chlorophytes</taxon>
        <taxon>Trebouxiophyceae</taxon>
        <taxon>Chlorellales</taxon>
        <taxon>Chlorellaceae</taxon>
        <taxon>Chlorella clade</taxon>
        <taxon>Micractinium</taxon>
    </lineage>
</organism>
<keyword evidence="3" id="KW-1185">Reference proteome</keyword>
<name>A0A2P6V123_9CHLO</name>
<evidence type="ECO:0000313" key="2">
    <source>
        <dbReference type="EMBL" id="PSC67788.1"/>
    </source>
</evidence>
<dbReference type="Proteomes" id="UP000239649">
    <property type="component" value="Unassembled WGS sequence"/>
</dbReference>
<evidence type="ECO:0000313" key="3">
    <source>
        <dbReference type="Proteomes" id="UP000239649"/>
    </source>
</evidence>
<dbReference type="EMBL" id="LHPF02000048">
    <property type="protein sequence ID" value="PSC67788.1"/>
    <property type="molecule type" value="Genomic_DNA"/>
</dbReference>